<feature type="region of interest" description="Disordered" evidence="1">
    <location>
        <begin position="312"/>
        <end position="334"/>
    </location>
</feature>
<feature type="region of interest" description="Disordered" evidence="1">
    <location>
        <begin position="122"/>
        <end position="145"/>
    </location>
</feature>
<dbReference type="Proteomes" id="UP000076722">
    <property type="component" value="Unassembled WGS sequence"/>
</dbReference>
<keyword evidence="3" id="KW-1185">Reference proteome</keyword>
<evidence type="ECO:0000256" key="1">
    <source>
        <dbReference type="SAM" id="MobiDB-lite"/>
    </source>
</evidence>
<sequence>MGTRNVASSSFNPCRPSNRLEHGMDCSLNEMAIGKGRRALDEVDDGKMKKSIAAIVSLYISPGDKERAFLSFGAYAWKILGTPEDRSIERINCKYTLWQRSDRSGPQIEAWRKPDAEDGGRIGMIAIDGGRGADRGRTGRKRMKRFRRERSHLTRSVSQGTVDQERGRIRKDRGLIEGGWERYDLDDGFPVGESLLTIPYGGLDYMDWSNPLIGRSKRAADATTSRKRKLAQKSECVLRKFLAFTEIANINIGHLRWNEGAGGGGWKQIEATSEADAQEAPSESIPKDFFLSIRASTRNILNRQGLEVIPEENHDKKTQRVVREDQSRKKTSETEIQARFLASIGRQVSRGTNIDGESLMRSSHE</sequence>
<dbReference type="AlphaFoldDB" id="A0A164PV92"/>
<proteinExistence type="predicted"/>
<gene>
    <name evidence="2" type="ORF">SISNIDRAFT_469571</name>
</gene>
<feature type="compositionally biased region" description="Basic and acidic residues" evidence="1">
    <location>
        <begin position="312"/>
        <end position="333"/>
    </location>
</feature>
<accession>A0A164PV92</accession>
<evidence type="ECO:0000313" key="2">
    <source>
        <dbReference type="EMBL" id="KZS89064.1"/>
    </source>
</evidence>
<name>A0A164PV92_9AGAM</name>
<dbReference type="EMBL" id="KV419430">
    <property type="protein sequence ID" value="KZS89064.1"/>
    <property type="molecule type" value="Genomic_DNA"/>
</dbReference>
<reference evidence="2 3" key="1">
    <citation type="journal article" date="2016" name="Mol. Biol. Evol.">
        <title>Comparative Genomics of Early-Diverging Mushroom-Forming Fungi Provides Insights into the Origins of Lignocellulose Decay Capabilities.</title>
        <authorList>
            <person name="Nagy L.G."/>
            <person name="Riley R."/>
            <person name="Tritt A."/>
            <person name="Adam C."/>
            <person name="Daum C."/>
            <person name="Floudas D."/>
            <person name="Sun H."/>
            <person name="Yadav J.S."/>
            <person name="Pangilinan J."/>
            <person name="Larsson K.H."/>
            <person name="Matsuura K."/>
            <person name="Barry K."/>
            <person name="Labutti K."/>
            <person name="Kuo R."/>
            <person name="Ohm R.A."/>
            <person name="Bhattacharya S.S."/>
            <person name="Shirouzu T."/>
            <person name="Yoshinaga Y."/>
            <person name="Martin F.M."/>
            <person name="Grigoriev I.V."/>
            <person name="Hibbett D.S."/>
        </authorList>
    </citation>
    <scope>NUCLEOTIDE SEQUENCE [LARGE SCALE GENOMIC DNA]</scope>
    <source>
        <strain evidence="2 3">HHB9708</strain>
    </source>
</reference>
<protein>
    <submittedName>
        <fullName evidence="2">Uncharacterized protein</fullName>
    </submittedName>
</protein>
<evidence type="ECO:0000313" key="3">
    <source>
        <dbReference type="Proteomes" id="UP000076722"/>
    </source>
</evidence>
<organism evidence="2 3">
    <name type="scientific">Sistotremastrum niveocremeum HHB9708</name>
    <dbReference type="NCBI Taxonomy" id="1314777"/>
    <lineage>
        <taxon>Eukaryota</taxon>
        <taxon>Fungi</taxon>
        <taxon>Dikarya</taxon>
        <taxon>Basidiomycota</taxon>
        <taxon>Agaricomycotina</taxon>
        <taxon>Agaricomycetes</taxon>
        <taxon>Sistotremastrales</taxon>
        <taxon>Sistotremastraceae</taxon>
        <taxon>Sertulicium</taxon>
        <taxon>Sertulicium niveocremeum</taxon>
    </lineage>
</organism>